<dbReference type="InterPro" id="IPR000873">
    <property type="entry name" value="AMP-dep_synth/lig_dom"/>
</dbReference>
<keyword evidence="3" id="KW-1185">Reference proteome</keyword>
<dbReference type="InterPro" id="IPR045851">
    <property type="entry name" value="AMP-bd_C_sf"/>
</dbReference>
<dbReference type="InterPro" id="IPR042099">
    <property type="entry name" value="ANL_N_sf"/>
</dbReference>
<feature type="domain" description="AMP-dependent synthetase/ligase" evidence="1">
    <location>
        <begin position="106"/>
        <end position="475"/>
    </location>
</feature>
<protein>
    <recommendedName>
        <fullName evidence="1">AMP-dependent synthetase/ligase domain-containing protein</fullName>
    </recommendedName>
</protein>
<dbReference type="Pfam" id="PF00501">
    <property type="entry name" value="AMP-binding"/>
    <property type="match status" value="1"/>
</dbReference>
<gene>
    <name evidence="2" type="ORF">N7494_003182</name>
</gene>
<dbReference type="PANTHER" id="PTHR42921:SF1">
    <property type="entry name" value="ACETOACETYL-COA SYNTHETASE"/>
    <property type="match status" value="1"/>
</dbReference>
<dbReference type="Gene3D" id="3.30.300.30">
    <property type="match status" value="1"/>
</dbReference>
<dbReference type="Gene3D" id="3.40.50.12780">
    <property type="entry name" value="N-terminal domain of ligase-like"/>
    <property type="match status" value="1"/>
</dbReference>
<organism evidence="2 3">
    <name type="scientific">Penicillium frequentans</name>
    <dbReference type="NCBI Taxonomy" id="3151616"/>
    <lineage>
        <taxon>Eukaryota</taxon>
        <taxon>Fungi</taxon>
        <taxon>Dikarya</taxon>
        <taxon>Ascomycota</taxon>
        <taxon>Pezizomycotina</taxon>
        <taxon>Eurotiomycetes</taxon>
        <taxon>Eurotiomycetidae</taxon>
        <taxon>Eurotiales</taxon>
        <taxon>Aspergillaceae</taxon>
        <taxon>Penicillium</taxon>
    </lineage>
</organism>
<dbReference type="GO" id="GO:0030729">
    <property type="term" value="F:acetoacetate-CoA ligase activity"/>
    <property type="evidence" value="ECO:0007669"/>
    <property type="project" value="TreeGrafter"/>
</dbReference>
<sequence>MSLSTKKGVNPIWTPTVPQHQIPMNIYRAHINQKFRQKLNSSQELHQWSVHNLQDFWTDLHAYTGIIPPLPATINKAFDTTVPMENVPVFFRGAMVNYAENVLTGRDPDKTALIGIREDQGLDREVWTWSLLCENVRKARSALLQIGVRKGDRVAAIISTSVWSVGLFLATASIGAIWTSIAPDLGEEGCVSRLRQVTPKVLFADAESTYKAKMQSNVQKIRNIVQAMEAKPQVFLIPITGADEGGFPTLGEFLSSSQPGDALHFESLPFSHPLYILYTSGTTGQPKCLVHSHGVILQHKKTSVLHNSLTSDDIVFQYSSTSWVLWNIMIGHLSVGPTLILYDGSPLWPTAKGMAKIAEDYRVTYWGCSPRYLQELEMTRCIAKAEFDLSSLRMVQTGGSHLGADQYHWFYRTFPSHVHLTSVTGGTDLVTSWIGTDPAGPLYPGEIQLPMLGQDVDVADPITGESIKHTGRHGEFHDWASYNPVTKGWQIHGRSDGVLNPQGIRFGSSDIYSITECAPFNKVISATVCVGRRRPHDSDEAVFLFVVMQPKQFFTAQLVLEIKNAIRKGLSSKHVPRFVIGVKEVPMTVNGKKVETLVKQIVSSGKLPKTISSTVANPGCLEHFRKYYDIEVVNEHRGRL</sequence>
<evidence type="ECO:0000259" key="1">
    <source>
        <dbReference type="Pfam" id="PF00501"/>
    </source>
</evidence>
<dbReference type="SUPFAM" id="SSF56801">
    <property type="entry name" value="Acetyl-CoA synthetase-like"/>
    <property type="match status" value="1"/>
</dbReference>
<evidence type="ECO:0000313" key="2">
    <source>
        <dbReference type="EMBL" id="KAJ5545597.1"/>
    </source>
</evidence>
<dbReference type="Proteomes" id="UP001220324">
    <property type="component" value="Unassembled WGS sequence"/>
</dbReference>
<dbReference type="EMBL" id="JAQIZZ010000003">
    <property type="protein sequence ID" value="KAJ5545597.1"/>
    <property type="molecule type" value="Genomic_DNA"/>
</dbReference>
<evidence type="ECO:0000313" key="3">
    <source>
        <dbReference type="Proteomes" id="UP001220324"/>
    </source>
</evidence>
<dbReference type="PANTHER" id="PTHR42921">
    <property type="entry name" value="ACETOACETYL-COA SYNTHETASE"/>
    <property type="match status" value="1"/>
</dbReference>
<comment type="caution">
    <text evidence="2">The sequence shown here is derived from an EMBL/GenBank/DDBJ whole genome shotgun (WGS) entry which is preliminary data.</text>
</comment>
<dbReference type="AlphaFoldDB" id="A0AAD6CYH7"/>
<proteinExistence type="predicted"/>
<accession>A0AAD6CYH7</accession>
<reference evidence="2 3" key="1">
    <citation type="journal article" date="2023" name="IMA Fungus">
        <title>Comparative genomic study of the Penicillium genus elucidates a diverse pangenome and 15 lateral gene transfer events.</title>
        <authorList>
            <person name="Petersen C."/>
            <person name="Sorensen T."/>
            <person name="Nielsen M.R."/>
            <person name="Sondergaard T.E."/>
            <person name="Sorensen J.L."/>
            <person name="Fitzpatrick D.A."/>
            <person name="Frisvad J.C."/>
            <person name="Nielsen K.L."/>
        </authorList>
    </citation>
    <scope>NUCLEOTIDE SEQUENCE [LARGE SCALE GENOMIC DNA]</scope>
    <source>
        <strain evidence="2 3">IBT 35679</strain>
    </source>
</reference>
<name>A0AAD6CYH7_9EURO</name>
<dbReference type="PROSITE" id="PS00455">
    <property type="entry name" value="AMP_BINDING"/>
    <property type="match status" value="1"/>
</dbReference>
<dbReference type="InterPro" id="IPR020845">
    <property type="entry name" value="AMP-binding_CS"/>
</dbReference>